<dbReference type="EMBL" id="PDCK01000042">
    <property type="protein sequence ID" value="PRQ39800.1"/>
    <property type="molecule type" value="Genomic_DNA"/>
</dbReference>
<dbReference type="InterPro" id="IPR024097">
    <property type="entry name" value="bHLH_ZIP_TF"/>
</dbReference>
<reference evidence="6 7" key="1">
    <citation type="journal article" date="2018" name="Nat. Genet.">
        <title>The Rosa genome provides new insights in the design of modern roses.</title>
        <authorList>
            <person name="Bendahmane M."/>
        </authorList>
    </citation>
    <scope>NUCLEOTIDE SEQUENCE [LARGE SCALE GENOMIC DNA]</scope>
    <source>
        <strain evidence="7">cv. Old Blush</strain>
    </source>
</reference>
<dbReference type="SMR" id="A0A2P6R039"/>
<gene>
    <name evidence="6" type="ORF">RchiOBHm_Chr4g0429161</name>
</gene>
<dbReference type="PANTHER" id="PTHR12565:SF354">
    <property type="entry name" value="BHLH DOMAIN-CONTAINING PROTEIN"/>
    <property type="match status" value="1"/>
</dbReference>
<dbReference type="Proteomes" id="UP000238479">
    <property type="component" value="Chromosome 4"/>
</dbReference>
<dbReference type="GO" id="GO:0046983">
    <property type="term" value="F:protein dimerization activity"/>
    <property type="evidence" value="ECO:0007669"/>
    <property type="project" value="InterPro"/>
</dbReference>
<keyword evidence="4" id="KW-0539">Nucleus</keyword>
<proteinExistence type="predicted"/>
<dbReference type="PANTHER" id="PTHR12565">
    <property type="entry name" value="STEROL REGULATORY ELEMENT-BINDING PROTEIN"/>
    <property type="match status" value="1"/>
</dbReference>
<dbReference type="GO" id="GO:0005634">
    <property type="term" value="C:nucleus"/>
    <property type="evidence" value="ECO:0007669"/>
    <property type="project" value="UniProtKB-SubCell"/>
</dbReference>
<dbReference type="InterPro" id="IPR011598">
    <property type="entry name" value="bHLH_dom"/>
</dbReference>
<dbReference type="AlphaFoldDB" id="A0A2P6R039"/>
<evidence type="ECO:0000313" key="6">
    <source>
        <dbReference type="EMBL" id="PRQ39800.1"/>
    </source>
</evidence>
<dbReference type="OrthoDB" id="1928604at2759"/>
<keyword evidence="2" id="KW-0805">Transcription regulation</keyword>
<dbReference type="SUPFAM" id="SSF47459">
    <property type="entry name" value="HLH, helix-loop-helix DNA-binding domain"/>
    <property type="match status" value="1"/>
</dbReference>
<dbReference type="STRING" id="74649.A0A2P6R039"/>
<dbReference type="GO" id="GO:0003700">
    <property type="term" value="F:DNA-binding transcription factor activity"/>
    <property type="evidence" value="ECO:0007669"/>
    <property type="project" value="TreeGrafter"/>
</dbReference>
<dbReference type="Gene3D" id="4.10.280.10">
    <property type="entry name" value="Helix-loop-helix DNA-binding domain"/>
    <property type="match status" value="1"/>
</dbReference>
<dbReference type="Gramene" id="PRQ39800">
    <property type="protein sequence ID" value="PRQ39800"/>
    <property type="gene ID" value="RchiOBHm_Chr4g0429161"/>
</dbReference>
<evidence type="ECO:0000256" key="3">
    <source>
        <dbReference type="ARBA" id="ARBA00023163"/>
    </source>
</evidence>
<dbReference type="PROSITE" id="PS50888">
    <property type="entry name" value="BHLH"/>
    <property type="match status" value="1"/>
</dbReference>
<evidence type="ECO:0000256" key="2">
    <source>
        <dbReference type="ARBA" id="ARBA00023015"/>
    </source>
</evidence>
<dbReference type="Pfam" id="PF00010">
    <property type="entry name" value="HLH"/>
    <property type="match status" value="1"/>
</dbReference>
<keyword evidence="7" id="KW-1185">Reference proteome</keyword>
<evidence type="ECO:0000259" key="5">
    <source>
        <dbReference type="PROSITE" id="PS50888"/>
    </source>
</evidence>
<comment type="caution">
    <text evidence="6">The sequence shown here is derived from an EMBL/GenBank/DDBJ whole genome shotgun (WGS) entry which is preliminary data.</text>
</comment>
<keyword evidence="3" id="KW-0804">Transcription</keyword>
<accession>A0A2P6R039</accession>
<organism evidence="6 7">
    <name type="scientific">Rosa chinensis</name>
    <name type="common">China rose</name>
    <dbReference type="NCBI Taxonomy" id="74649"/>
    <lineage>
        <taxon>Eukaryota</taxon>
        <taxon>Viridiplantae</taxon>
        <taxon>Streptophyta</taxon>
        <taxon>Embryophyta</taxon>
        <taxon>Tracheophyta</taxon>
        <taxon>Spermatophyta</taxon>
        <taxon>Magnoliopsida</taxon>
        <taxon>eudicotyledons</taxon>
        <taxon>Gunneridae</taxon>
        <taxon>Pentapetalae</taxon>
        <taxon>rosids</taxon>
        <taxon>fabids</taxon>
        <taxon>Rosales</taxon>
        <taxon>Rosaceae</taxon>
        <taxon>Rosoideae</taxon>
        <taxon>Rosoideae incertae sedis</taxon>
        <taxon>Rosa</taxon>
    </lineage>
</organism>
<evidence type="ECO:0000313" key="7">
    <source>
        <dbReference type="Proteomes" id="UP000238479"/>
    </source>
</evidence>
<sequence length="185" mass="20482">MEHQLKELMGKRSRLSAEGVATEDYVRVKARRGEATDSHSLAERARRAQIRMRMKLLQSLVPGCDKITGKAHILDEIIKYVQLLQNQVESLAAKLAFVDLMLYDCEPNPSGNACVPEGLLPSVPESSSIPFMSFADGGVSHSASLLLKEDQIATLIPQYGRDLLLDLEEQPEAIRQLMHLLSSAN</sequence>
<dbReference type="SMART" id="SM00353">
    <property type="entry name" value="HLH"/>
    <property type="match status" value="1"/>
</dbReference>
<name>A0A2P6R039_ROSCH</name>
<protein>
    <submittedName>
        <fullName evidence="6">Putative transcription factor bHLH family</fullName>
    </submittedName>
</protein>
<evidence type="ECO:0000256" key="1">
    <source>
        <dbReference type="ARBA" id="ARBA00004123"/>
    </source>
</evidence>
<feature type="domain" description="BHLH" evidence="5">
    <location>
        <begin position="34"/>
        <end position="84"/>
    </location>
</feature>
<dbReference type="InterPro" id="IPR036638">
    <property type="entry name" value="HLH_DNA-bd_sf"/>
</dbReference>
<comment type="subcellular location">
    <subcellularLocation>
        <location evidence="1">Nucleus</location>
    </subcellularLocation>
</comment>
<evidence type="ECO:0000256" key="4">
    <source>
        <dbReference type="ARBA" id="ARBA00023242"/>
    </source>
</evidence>